<sequence length="117" mass="13239">MGLLIFEDQIIGSKQEALNEGERLTIRRQQCGNGAGVGCNNVLALQISTDLNHQSQADYYVVRDCIWESGEPHLLYDKTRWFGNFVRCPVCGRTGKLPMDKPLNWELIESKEVNNAI</sequence>
<organism evidence="1">
    <name type="scientific">marine sediment metagenome</name>
    <dbReference type="NCBI Taxonomy" id="412755"/>
    <lineage>
        <taxon>unclassified sequences</taxon>
        <taxon>metagenomes</taxon>
        <taxon>ecological metagenomes</taxon>
    </lineage>
</organism>
<proteinExistence type="predicted"/>
<comment type="caution">
    <text evidence="1">The sequence shown here is derived from an EMBL/GenBank/DDBJ whole genome shotgun (WGS) entry which is preliminary data.</text>
</comment>
<evidence type="ECO:0000313" key="1">
    <source>
        <dbReference type="EMBL" id="KKL65025.1"/>
    </source>
</evidence>
<gene>
    <name evidence="1" type="ORF">LCGC14_2159090</name>
</gene>
<dbReference type="EMBL" id="LAZR01027664">
    <property type="protein sequence ID" value="KKL65025.1"/>
    <property type="molecule type" value="Genomic_DNA"/>
</dbReference>
<reference evidence="1" key="1">
    <citation type="journal article" date="2015" name="Nature">
        <title>Complex archaea that bridge the gap between prokaryotes and eukaryotes.</title>
        <authorList>
            <person name="Spang A."/>
            <person name="Saw J.H."/>
            <person name="Jorgensen S.L."/>
            <person name="Zaremba-Niedzwiedzka K."/>
            <person name="Martijn J."/>
            <person name="Lind A.E."/>
            <person name="van Eijk R."/>
            <person name="Schleper C."/>
            <person name="Guy L."/>
            <person name="Ettema T.J."/>
        </authorList>
    </citation>
    <scope>NUCLEOTIDE SEQUENCE</scope>
</reference>
<protein>
    <submittedName>
        <fullName evidence="1">Uncharacterized protein</fullName>
    </submittedName>
</protein>
<dbReference type="AlphaFoldDB" id="A0A0F9G661"/>
<name>A0A0F9G661_9ZZZZ</name>
<accession>A0A0F9G661</accession>